<evidence type="ECO:0000313" key="2">
    <source>
        <dbReference type="Proteomes" id="UP000308526"/>
    </source>
</evidence>
<organism evidence="1 2">
    <name type="scientific">Escherichia phage vB_Eco_mar003J3</name>
    <dbReference type="NCBI Taxonomy" id="2419761"/>
    <lineage>
        <taxon>Viruses</taxon>
        <taxon>Duplodnaviria</taxon>
        <taxon>Heunggongvirae</taxon>
        <taxon>Uroviricota</taxon>
        <taxon>Caudoviricetes</taxon>
        <taxon>Demerecviridae</taxon>
        <taxon>Markadamsvirinae</taxon>
        <taxon>Epseptimavirus</taxon>
        <taxon>Epseptimavirus mar003J3</taxon>
    </lineage>
</organism>
<protein>
    <submittedName>
        <fullName evidence="1">Uncharacterized protein</fullName>
    </submittedName>
</protein>
<dbReference type="Proteomes" id="UP000308526">
    <property type="component" value="Segment"/>
</dbReference>
<gene>
    <name evidence="1" type="ORF">MAR003J3_00004</name>
</gene>
<name>A0A3P4A910_9CAUD</name>
<sequence length="91" mass="10248">MQNRVITTGIESAICKSWEGWEGEIEWLYFYDVELLPEIKAKCVEAGMAPDATADVEISMNKLEGRVVTVTDEGEEVFELPFTLKVTPSFD</sequence>
<accession>A0A3P4A910</accession>
<dbReference type="EMBL" id="LR027389">
    <property type="protein sequence ID" value="VCU43730.1"/>
    <property type="molecule type" value="Genomic_DNA"/>
</dbReference>
<keyword evidence="2" id="KW-1185">Reference proteome</keyword>
<proteinExistence type="predicted"/>
<evidence type="ECO:0000313" key="1">
    <source>
        <dbReference type="EMBL" id="VCU43730.1"/>
    </source>
</evidence>
<reference evidence="1 2" key="1">
    <citation type="submission" date="2018-10" db="EMBL/GenBank/DDBJ databases">
        <authorList>
            <person name="Redgwell R T."/>
            <person name="Michniewski S."/>
            <person name="Millard A."/>
        </authorList>
    </citation>
    <scope>NUCLEOTIDE SEQUENCE [LARGE SCALE GENOMIC DNA]</scope>
    <source>
        <strain evidence="2">vB_Eco_mar003J3</strain>
    </source>
</reference>